<organism evidence="3 4">
    <name type="scientific">Vulcaniibacterium thermophilum</name>
    <dbReference type="NCBI Taxonomy" id="1169913"/>
    <lineage>
        <taxon>Bacteria</taxon>
        <taxon>Pseudomonadati</taxon>
        <taxon>Pseudomonadota</taxon>
        <taxon>Gammaproteobacteria</taxon>
        <taxon>Lysobacterales</taxon>
        <taxon>Lysobacteraceae</taxon>
        <taxon>Vulcaniibacterium</taxon>
    </lineage>
</organism>
<name>A0A919DEI5_9GAMM</name>
<keyword evidence="2" id="KW-0472">Membrane</keyword>
<feature type="compositionally biased region" description="Basic and acidic residues" evidence="1">
    <location>
        <begin position="178"/>
        <end position="194"/>
    </location>
</feature>
<reference evidence="3" key="2">
    <citation type="submission" date="2020-09" db="EMBL/GenBank/DDBJ databases">
        <authorList>
            <person name="Sun Q."/>
            <person name="Kim S."/>
        </authorList>
    </citation>
    <scope>NUCLEOTIDE SEQUENCE</scope>
    <source>
        <strain evidence="3">KCTC 32020</strain>
    </source>
</reference>
<feature type="region of interest" description="Disordered" evidence="1">
    <location>
        <begin position="158"/>
        <end position="194"/>
    </location>
</feature>
<comment type="caution">
    <text evidence="3">The sequence shown here is derived from an EMBL/GenBank/DDBJ whole genome shotgun (WGS) entry which is preliminary data.</text>
</comment>
<feature type="transmembrane region" description="Helical" evidence="2">
    <location>
        <begin position="76"/>
        <end position="101"/>
    </location>
</feature>
<accession>A0A919DEI5</accession>
<feature type="transmembrane region" description="Helical" evidence="2">
    <location>
        <begin position="107"/>
        <end position="135"/>
    </location>
</feature>
<dbReference type="Proteomes" id="UP000636453">
    <property type="component" value="Unassembled WGS sequence"/>
</dbReference>
<proteinExistence type="predicted"/>
<dbReference type="EMBL" id="BNCF01000012">
    <property type="protein sequence ID" value="GHE38980.1"/>
    <property type="molecule type" value="Genomic_DNA"/>
</dbReference>
<keyword evidence="2" id="KW-1133">Transmembrane helix</keyword>
<feature type="region of interest" description="Disordered" evidence="1">
    <location>
        <begin position="1"/>
        <end position="30"/>
    </location>
</feature>
<sequence length="194" mass="20588">MSEPRGPGPSPEPEGDREANAEPPRDLPPPDLLEALRQIADTGRAGAGATWDAVKAFRTLVAADVSLARNAAGRAAAFSAMAVIFGGTAWMLLMALVIVLLSRGAGWPWWLAFLACALVSLALAAFGAWRAVYYFDLTRMKATRRQLARLGFGELADFTPAPGSPAPTRTAVQSPETPEGRPLKDEHGVELTPP</sequence>
<dbReference type="OrthoDB" id="6058188at2"/>
<protein>
    <recommendedName>
        <fullName evidence="5">Phage holin family protein</fullName>
    </recommendedName>
</protein>
<dbReference type="AlphaFoldDB" id="A0A919DEI5"/>
<evidence type="ECO:0000313" key="4">
    <source>
        <dbReference type="Proteomes" id="UP000636453"/>
    </source>
</evidence>
<feature type="compositionally biased region" description="Pro residues" evidence="1">
    <location>
        <begin position="1"/>
        <end position="12"/>
    </location>
</feature>
<keyword evidence="4" id="KW-1185">Reference proteome</keyword>
<gene>
    <name evidence="3" type="ORF">GCM10007167_21360</name>
</gene>
<evidence type="ECO:0000313" key="3">
    <source>
        <dbReference type="EMBL" id="GHE38980.1"/>
    </source>
</evidence>
<feature type="compositionally biased region" description="Basic and acidic residues" evidence="1">
    <location>
        <begin position="14"/>
        <end position="25"/>
    </location>
</feature>
<evidence type="ECO:0000256" key="1">
    <source>
        <dbReference type="SAM" id="MobiDB-lite"/>
    </source>
</evidence>
<keyword evidence="2" id="KW-0812">Transmembrane</keyword>
<reference evidence="3" key="1">
    <citation type="journal article" date="2014" name="Int. J. Syst. Evol. Microbiol.">
        <title>Complete genome sequence of Corynebacterium casei LMG S-19264T (=DSM 44701T), isolated from a smear-ripened cheese.</title>
        <authorList>
            <consortium name="US DOE Joint Genome Institute (JGI-PGF)"/>
            <person name="Walter F."/>
            <person name="Albersmeier A."/>
            <person name="Kalinowski J."/>
            <person name="Ruckert C."/>
        </authorList>
    </citation>
    <scope>NUCLEOTIDE SEQUENCE</scope>
    <source>
        <strain evidence="3">KCTC 32020</strain>
    </source>
</reference>
<evidence type="ECO:0008006" key="5">
    <source>
        <dbReference type="Google" id="ProtNLM"/>
    </source>
</evidence>
<dbReference type="RefSeq" id="WP_146474624.1">
    <property type="nucleotide sequence ID" value="NZ_BNCF01000012.1"/>
</dbReference>
<evidence type="ECO:0000256" key="2">
    <source>
        <dbReference type="SAM" id="Phobius"/>
    </source>
</evidence>